<evidence type="ECO:0000313" key="3">
    <source>
        <dbReference type="EMBL" id="AEX84855.1"/>
    </source>
</evidence>
<name>H2J4S0_MARPK</name>
<evidence type="ECO:0000259" key="2">
    <source>
        <dbReference type="Pfam" id="PF03787"/>
    </source>
</evidence>
<gene>
    <name evidence="3" type="ordered locus">Marpi_0411</name>
</gene>
<reference evidence="4" key="2">
    <citation type="submission" date="2012-01" db="EMBL/GenBank/DDBJ databases">
        <title>Complete sequence of chromosome of Marinitoga piezophila KA3.</title>
        <authorList>
            <person name="Lucas S."/>
            <person name="Han J."/>
            <person name="Lapidus A."/>
            <person name="Cheng J.-F."/>
            <person name="Goodwin L."/>
            <person name="Pitluck S."/>
            <person name="Peters L."/>
            <person name="Mikhailova N."/>
            <person name="Teshima H."/>
            <person name="Detter J.C."/>
            <person name="Han C."/>
            <person name="Tapia R."/>
            <person name="Land M."/>
            <person name="Hauser L."/>
            <person name="Kyrpides N."/>
            <person name="Ivanova N."/>
            <person name="Pagani I."/>
            <person name="Jebbar M."/>
            <person name="Vannier P."/>
            <person name="Oger P."/>
            <person name="Cario A."/>
            <person name="Bartlett D."/>
            <person name="Noll K.M."/>
            <person name="Woyke T."/>
        </authorList>
    </citation>
    <scope>NUCLEOTIDE SEQUENCE [LARGE SCALE GENOMIC DNA]</scope>
    <source>
        <strain evidence="4">DSM 14283 / JCM 11233 / KA3</strain>
    </source>
</reference>
<evidence type="ECO:0000313" key="4">
    <source>
        <dbReference type="Proteomes" id="UP000007161"/>
    </source>
</evidence>
<reference evidence="3 4" key="1">
    <citation type="journal article" date="2012" name="J. Bacteriol.">
        <title>Complete Genome Sequence of the Thermophilic, Piezophilic, Heterotrophic Bacterium Marinitoga piezophila KA3.</title>
        <authorList>
            <person name="Lucas S."/>
            <person name="Han J."/>
            <person name="Lapidus A."/>
            <person name="Cheng J.F."/>
            <person name="Goodwin L.A."/>
            <person name="Pitluck S."/>
            <person name="Peters L."/>
            <person name="Mikhailova N."/>
            <person name="Teshima H."/>
            <person name="Detter J.C."/>
            <person name="Han C."/>
            <person name="Tapia R."/>
            <person name="Land M."/>
            <person name="Hauser L."/>
            <person name="Kyrpides N.C."/>
            <person name="Ivanova N."/>
            <person name="Pagani I."/>
            <person name="Vannier P."/>
            <person name="Oger P."/>
            <person name="Bartlett D.H."/>
            <person name="Noll K.M."/>
            <person name="Woyke T."/>
            <person name="Jebbar M."/>
        </authorList>
    </citation>
    <scope>NUCLEOTIDE SEQUENCE [LARGE SCALE GENOMIC DNA]</scope>
    <source>
        <strain evidence="4">DSM 14283 / JCM 11233 / KA3</strain>
    </source>
</reference>
<protein>
    <submittedName>
        <fullName evidence="3">CRISPR type III-B/RAMP module RAMP protein Cmr4</fullName>
    </submittedName>
</protein>
<dbReference type="EMBL" id="CP003257">
    <property type="protein sequence ID" value="AEX84855.1"/>
    <property type="molecule type" value="Genomic_DNA"/>
</dbReference>
<keyword evidence="4" id="KW-1185">Reference proteome</keyword>
<evidence type="ECO:0000256" key="1">
    <source>
        <dbReference type="ARBA" id="ARBA00023118"/>
    </source>
</evidence>
<proteinExistence type="predicted"/>
<dbReference type="STRING" id="443254.Marpi_0411"/>
<sequence>MSGKVGFLYAVTQIHAGKGMDVGVVDQPIQREVHTGFPIIAGIKGAIRNELSFNKEEEIFGSKPGNNNKESKPGNITFSEAKILFFPLRSINRGLVWITCPMVLSRLKTAFEISGNTEMASKINKFLKTIKNKKEYSTFKSTVVNVEEYAIETEESNELKELMKELKKVSPDEYLQKVLEENVIVLKDEDFSFFVRNATEVLPRIRINPDTGTVAEGALWYEEYLPQDTVMFFLIKSLKNSEELLNEVEKNLDKEYINIGGKASVGKGFSYIKLM</sequence>
<dbReference type="RefSeq" id="WP_014295927.1">
    <property type="nucleotide sequence ID" value="NC_016751.1"/>
</dbReference>
<dbReference type="HOGENOM" id="CLU_047795_0_0_0"/>
<dbReference type="InterPro" id="IPR005537">
    <property type="entry name" value="RAMP_III_fam"/>
</dbReference>
<dbReference type="PANTHER" id="PTHR36700">
    <property type="entry name" value="CRISPR SYSTEM CMR SUBUNIT CMR4"/>
    <property type="match status" value="1"/>
</dbReference>
<dbReference type="GO" id="GO:0051607">
    <property type="term" value="P:defense response to virus"/>
    <property type="evidence" value="ECO:0007669"/>
    <property type="project" value="UniProtKB-KW"/>
</dbReference>
<dbReference type="NCBIfam" id="TIGR02580">
    <property type="entry name" value="cas_RAMP_Cmr4"/>
    <property type="match status" value="1"/>
</dbReference>
<organism evidence="3 4">
    <name type="scientific">Marinitoga piezophila (strain DSM 14283 / JCM 11233 / KA3)</name>
    <dbReference type="NCBI Taxonomy" id="443254"/>
    <lineage>
        <taxon>Bacteria</taxon>
        <taxon>Thermotogati</taxon>
        <taxon>Thermotogota</taxon>
        <taxon>Thermotogae</taxon>
        <taxon>Petrotogales</taxon>
        <taxon>Petrotogaceae</taxon>
        <taxon>Marinitoga</taxon>
    </lineage>
</organism>
<accession>H2J4S0</accession>
<dbReference type="Pfam" id="PF03787">
    <property type="entry name" value="RAMPs"/>
    <property type="match status" value="1"/>
</dbReference>
<dbReference type="KEGG" id="mpz:Marpi_0411"/>
<dbReference type="AlphaFoldDB" id="H2J4S0"/>
<feature type="domain" description="CRISPR type III-associated protein" evidence="2">
    <location>
        <begin position="8"/>
        <end position="269"/>
    </location>
</feature>
<dbReference type="Proteomes" id="UP000007161">
    <property type="component" value="Chromosome"/>
</dbReference>
<dbReference type="eggNOG" id="COG1336">
    <property type="taxonomic scope" value="Bacteria"/>
</dbReference>
<keyword evidence="1" id="KW-0051">Antiviral defense</keyword>
<dbReference type="InterPro" id="IPR013410">
    <property type="entry name" value="CRISPR-assoc_RAMP_Cmr4"/>
</dbReference>
<dbReference type="PANTHER" id="PTHR36700:SF1">
    <property type="entry name" value="CRISPR SYSTEM CMR SUBUNIT CMR4"/>
    <property type="match status" value="1"/>
</dbReference>
<dbReference type="OrthoDB" id="9789361at2"/>